<sequence length="41" mass="4658">MSKKDKKDKAGKDQRKEKDKPKSPSLSESVKQREGKTIGKK</sequence>
<accession>A0A1Q5ZS14</accession>
<feature type="region of interest" description="Disordered" evidence="1">
    <location>
        <begin position="1"/>
        <end position="41"/>
    </location>
</feature>
<dbReference type="Proteomes" id="UP000186720">
    <property type="component" value="Unassembled WGS sequence"/>
</dbReference>
<protein>
    <submittedName>
        <fullName evidence="2">Uncharacterized protein</fullName>
    </submittedName>
</protein>
<gene>
    <name evidence="2" type="ORF">RG47T_5244</name>
</gene>
<organism evidence="2 3">
    <name type="scientific">Mucilaginibacter polytrichastri</name>
    <dbReference type="NCBI Taxonomy" id="1302689"/>
    <lineage>
        <taxon>Bacteria</taxon>
        <taxon>Pseudomonadati</taxon>
        <taxon>Bacteroidota</taxon>
        <taxon>Sphingobacteriia</taxon>
        <taxon>Sphingobacteriales</taxon>
        <taxon>Sphingobacteriaceae</taxon>
        <taxon>Mucilaginibacter</taxon>
    </lineage>
</organism>
<name>A0A1Q5ZS14_9SPHI</name>
<evidence type="ECO:0000256" key="1">
    <source>
        <dbReference type="SAM" id="MobiDB-lite"/>
    </source>
</evidence>
<reference evidence="2 3" key="1">
    <citation type="submission" date="2016-11" db="EMBL/GenBank/DDBJ databases">
        <title>Whole Genome Sequencing of Mucilaginibacter polytrichastri RG4-7(T) isolated from the moss sample.</title>
        <authorList>
            <person name="Li Y."/>
        </authorList>
    </citation>
    <scope>NUCLEOTIDE SEQUENCE [LARGE SCALE GENOMIC DNA]</scope>
    <source>
        <strain evidence="2 3">RG4-7</strain>
    </source>
</reference>
<evidence type="ECO:0000313" key="3">
    <source>
        <dbReference type="Proteomes" id="UP000186720"/>
    </source>
</evidence>
<evidence type="ECO:0000313" key="2">
    <source>
        <dbReference type="EMBL" id="OKS84554.1"/>
    </source>
</evidence>
<comment type="caution">
    <text evidence="2">The sequence shown here is derived from an EMBL/GenBank/DDBJ whole genome shotgun (WGS) entry which is preliminary data.</text>
</comment>
<feature type="compositionally biased region" description="Basic and acidic residues" evidence="1">
    <location>
        <begin position="1"/>
        <end position="22"/>
    </location>
</feature>
<feature type="compositionally biased region" description="Basic and acidic residues" evidence="1">
    <location>
        <begin position="30"/>
        <end position="41"/>
    </location>
</feature>
<dbReference type="AlphaFoldDB" id="A0A1Q5ZS14"/>
<keyword evidence="3" id="KW-1185">Reference proteome</keyword>
<proteinExistence type="predicted"/>
<dbReference type="EMBL" id="MPPL01000002">
    <property type="protein sequence ID" value="OKS84554.1"/>
    <property type="molecule type" value="Genomic_DNA"/>
</dbReference>
<dbReference type="RefSeq" id="WP_262493268.1">
    <property type="nucleotide sequence ID" value="NZ_FPAM01000021.1"/>
</dbReference>